<keyword evidence="1" id="KW-1133">Transmembrane helix</keyword>
<evidence type="ECO:0000313" key="2">
    <source>
        <dbReference type="EMBL" id="MFM1524583.1"/>
    </source>
</evidence>
<keyword evidence="1" id="KW-0812">Transmembrane</keyword>
<dbReference type="Proteomes" id="UP001629536">
    <property type="component" value="Unassembled WGS sequence"/>
</dbReference>
<organism evidence="2 3">
    <name type="scientific">Helcococcus bovis</name>
    <dbReference type="NCBI Taxonomy" id="3153252"/>
    <lineage>
        <taxon>Bacteria</taxon>
        <taxon>Bacillati</taxon>
        <taxon>Bacillota</taxon>
        <taxon>Tissierellia</taxon>
        <taxon>Tissierellales</taxon>
        <taxon>Peptoniphilaceae</taxon>
        <taxon>Helcococcus</taxon>
    </lineage>
</organism>
<feature type="transmembrane region" description="Helical" evidence="1">
    <location>
        <begin position="40"/>
        <end position="59"/>
    </location>
</feature>
<sequence>MLEKFRKKIRNKTIIFSLVLFFAVVMLGVSIIYSQKNTNIAFVRGFFTGMIFMLIFYIFRNIQALRNDEKLKKLYAQFNDERIKYISKKTSETTLFIIIIILSFMSIILTTFNLDFSLRNSLQTFLSVIFIIYFISYIYYSNKY</sequence>
<dbReference type="Pfam" id="PF09946">
    <property type="entry name" value="DUF2178"/>
    <property type="match status" value="1"/>
</dbReference>
<comment type="caution">
    <text evidence="2">The sequence shown here is derived from an EMBL/GenBank/DDBJ whole genome shotgun (WGS) entry which is preliminary data.</text>
</comment>
<gene>
    <name evidence="2" type="ORF">ABGF40_02745</name>
</gene>
<dbReference type="InterPro" id="IPR019235">
    <property type="entry name" value="DUF2178_TM"/>
</dbReference>
<feature type="transmembrane region" description="Helical" evidence="1">
    <location>
        <begin position="12"/>
        <end position="34"/>
    </location>
</feature>
<feature type="transmembrane region" description="Helical" evidence="1">
    <location>
        <begin position="94"/>
        <end position="114"/>
    </location>
</feature>
<reference evidence="2 3" key="1">
    <citation type="journal article" date="2024" name="Front. Microbiol.">
        <title>Pangenomic and biochemical analyses of Helcococcus ovis reveal widespread tetracycline resistance and a novel bacterial species, Helcococcus bovis.</title>
        <authorList>
            <person name="Cunha F."/>
            <person name="Zhai Y."/>
            <person name="Casaro S."/>
            <person name="Jones K.L."/>
            <person name="Hernandez M."/>
            <person name="Bisinotto R.S."/>
            <person name="Kariyawasam S."/>
            <person name="Brown M.B."/>
            <person name="Phillips A."/>
            <person name="Jeong K.C."/>
            <person name="Galvao K.N."/>
        </authorList>
    </citation>
    <scope>NUCLEOTIDE SEQUENCE [LARGE SCALE GENOMIC DNA]</scope>
    <source>
        <strain evidence="2 3">KG197</strain>
    </source>
</reference>
<dbReference type="EMBL" id="JBFNFH010000004">
    <property type="protein sequence ID" value="MFM1524583.1"/>
    <property type="molecule type" value="Genomic_DNA"/>
</dbReference>
<name>A0ABW9F656_9FIRM</name>
<keyword evidence="3" id="KW-1185">Reference proteome</keyword>
<keyword evidence="1" id="KW-0472">Membrane</keyword>
<evidence type="ECO:0000313" key="3">
    <source>
        <dbReference type="Proteomes" id="UP001629536"/>
    </source>
</evidence>
<dbReference type="RefSeq" id="WP_408126353.1">
    <property type="nucleotide sequence ID" value="NZ_JBFNFH010000004.1"/>
</dbReference>
<feature type="transmembrane region" description="Helical" evidence="1">
    <location>
        <begin position="120"/>
        <end position="140"/>
    </location>
</feature>
<protein>
    <submittedName>
        <fullName evidence="2">DUF2178 domain-containing protein</fullName>
    </submittedName>
</protein>
<proteinExistence type="predicted"/>
<accession>A0ABW9F656</accession>
<evidence type="ECO:0000256" key="1">
    <source>
        <dbReference type="SAM" id="Phobius"/>
    </source>
</evidence>